<gene>
    <name evidence="2" type="ORF">ALAG00032_LOCUS10432</name>
</gene>
<feature type="compositionally biased region" description="Polar residues" evidence="1">
    <location>
        <begin position="1"/>
        <end position="11"/>
    </location>
</feature>
<evidence type="ECO:0000313" key="2">
    <source>
        <dbReference type="EMBL" id="CAE0369668.1"/>
    </source>
</evidence>
<proteinExistence type="predicted"/>
<feature type="compositionally biased region" description="Basic and acidic residues" evidence="1">
    <location>
        <begin position="16"/>
        <end position="29"/>
    </location>
</feature>
<dbReference type="InterPro" id="IPR011006">
    <property type="entry name" value="CheY-like_superfamily"/>
</dbReference>
<dbReference type="EMBL" id="HBIJ01015634">
    <property type="protein sequence ID" value="CAE0369668.1"/>
    <property type="molecule type" value="Transcribed_RNA"/>
</dbReference>
<accession>A0A7S3JYW2</accession>
<feature type="region of interest" description="Disordered" evidence="1">
    <location>
        <begin position="1"/>
        <end position="29"/>
    </location>
</feature>
<evidence type="ECO:0008006" key="3">
    <source>
        <dbReference type="Google" id="ProtNLM"/>
    </source>
</evidence>
<sequence>MMNQIDPNNTYAVAPESRRSTLTHEDNPSKDDDLRIMTFYLVEDSNVIRRSIMTKLKAISKRIQNAEWTFIEHPTVESILPNLSTFIDDQKSAVVIDENLDSQGGQLRGHELIEALISAGYAGLMISASGDEASALKHSECGAQIIWSKPLPRINRLLETLRIGWNLKCQVDPSVRFIKA</sequence>
<organism evidence="2">
    <name type="scientific">Aureoumbra lagunensis</name>
    <dbReference type="NCBI Taxonomy" id="44058"/>
    <lineage>
        <taxon>Eukaryota</taxon>
        <taxon>Sar</taxon>
        <taxon>Stramenopiles</taxon>
        <taxon>Ochrophyta</taxon>
        <taxon>Pelagophyceae</taxon>
        <taxon>Pelagomonadales</taxon>
        <taxon>Aureoumbra</taxon>
    </lineage>
</organism>
<name>A0A7S3JYW2_9STRA</name>
<evidence type="ECO:0000256" key="1">
    <source>
        <dbReference type="SAM" id="MobiDB-lite"/>
    </source>
</evidence>
<protein>
    <recommendedName>
        <fullName evidence="3">Response regulatory domain-containing protein</fullName>
    </recommendedName>
</protein>
<reference evidence="2" key="1">
    <citation type="submission" date="2021-01" db="EMBL/GenBank/DDBJ databases">
        <authorList>
            <person name="Corre E."/>
            <person name="Pelletier E."/>
            <person name="Niang G."/>
            <person name="Scheremetjew M."/>
            <person name="Finn R."/>
            <person name="Kale V."/>
            <person name="Holt S."/>
            <person name="Cochrane G."/>
            <person name="Meng A."/>
            <person name="Brown T."/>
            <person name="Cohen L."/>
        </authorList>
    </citation>
    <scope>NUCLEOTIDE SEQUENCE</scope>
    <source>
        <strain evidence="2">CCMP1510</strain>
    </source>
</reference>
<dbReference type="SUPFAM" id="SSF52172">
    <property type="entry name" value="CheY-like"/>
    <property type="match status" value="1"/>
</dbReference>
<dbReference type="AlphaFoldDB" id="A0A7S3JYW2"/>